<proteinExistence type="predicted"/>
<gene>
    <name evidence="1" type="ORF">CROQUDRAFT_94236</name>
</gene>
<dbReference type="AlphaFoldDB" id="A0A9P6TAZ8"/>
<sequence length="182" mass="20751">MPSSRFYPTHACRITLAASRLPHHACRITPAVNRIVKGGLNWHLSRWVHTVCDRFQAGRLAACRRLLFSQLVYLTATLYHRTSAHLRILPSVQIYQTLQNIKGISRTSSLTVPHIKVPYLFQFLDPVRYGTIDKIISNARLATWSDALTLYLSTAYNYRNRPRCVTSIDGKLFVINSTVVVL</sequence>
<reference evidence="1" key="1">
    <citation type="submission" date="2013-11" db="EMBL/GenBank/DDBJ databases">
        <title>Genome sequence of the fusiform rust pathogen reveals effectors for host alternation and coevolution with pine.</title>
        <authorList>
            <consortium name="DOE Joint Genome Institute"/>
            <person name="Smith K."/>
            <person name="Pendleton A."/>
            <person name="Kubisiak T."/>
            <person name="Anderson C."/>
            <person name="Salamov A."/>
            <person name="Aerts A."/>
            <person name="Riley R."/>
            <person name="Clum A."/>
            <person name="Lindquist E."/>
            <person name="Ence D."/>
            <person name="Campbell M."/>
            <person name="Kronenberg Z."/>
            <person name="Feau N."/>
            <person name="Dhillon B."/>
            <person name="Hamelin R."/>
            <person name="Burleigh J."/>
            <person name="Smith J."/>
            <person name="Yandell M."/>
            <person name="Nelson C."/>
            <person name="Grigoriev I."/>
            <person name="Davis J."/>
        </authorList>
    </citation>
    <scope>NUCLEOTIDE SEQUENCE</scope>
    <source>
        <strain evidence="1">G11</strain>
    </source>
</reference>
<name>A0A9P6TAZ8_9BASI</name>
<keyword evidence="2" id="KW-1185">Reference proteome</keyword>
<evidence type="ECO:0000313" key="1">
    <source>
        <dbReference type="EMBL" id="KAG0145135.1"/>
    </source>
</evidence>
<comment type="caution">
    <text evidence="1">The sequence shown here is derived from an EMBL/GenBank/DDBJ whole genome shotgun (WGS) entry which is preliminary data.</text>
</comment>
<protein>
    <submittedName>
        <fullName evidence="1">Uncharacterized protein</fullName>
    </submittedName>
</protein>
<evidence type="ECO:0000313" key="2">
    <source>
        <dbReference type="Proteomes" id="UP000886653"/>
    </source>
</evidence>
<organism evidence="1 2">
    <name type="scientific">Cronartium quercuum f. sp. fusiforme G11</name>
    <dbReference type="NCBI Taxonomy" id="708437"/>
    <lineage>
        <taxon>Eukaryota</taxon>
        <taxon>Fungi</taxon>
        <taxon>Dikarya</taxon>
        <taxon>Basidiomycota</taxon>
        <taxon>Pucciniomycotina</taxon>
        <taxon>Pucciniomycetes</taxon>
        <taxon>Pucciniales</taxon>
        <taxon>Coleosporiaceae</taxon>
        <taxon>Cronartium</taxon>
    </lineage>
</organism>
<accession>A0A9P6TAZ8</accession>
<dbReference type="Proteomes" id="UP000886653">
    <property type="component" value="Unassembled WGS sequence"/>
</dbReference>
<dbReference type="EMBL" id="MU167282">
    <property type="protein sequence ID" value="KAG0145135.1"/>
    <property type="molecule type" value="Genomic_DNA"/>
</dbReference>